<feature type="chain" id="PRO_5046948366" evidence="8">
    <location>
        <begin position="22"/>
        <end position="294"/>
    </location>
</feature>
<evidence type="ECO:0000256" key="5">
    <source>
        <dbReference type="ARBA" id="ARBA00022825"/>
    </source>
</evidence>
<evidence type="ECO:0000313" key="11">
    <source>
        <dbReference type="EMBL" id="MFB9476029.1"/>
    </source>
</evidence>
<dbReference type="Gene3D" id="2.40.10.10">
    <property type="entry name" value="Trypsin-like serine proteases"/>
    <property type="match status" value="2"/>
</dbReference>
<keyword evidence="5" id="KW-0720">Serine protease</keyword>
<dbReference type="Pfam" id="PF02983">
    <property type="entry name" value="Pro_Al_protease"/>
    <property type="match status" value="1"/>
</dbReference>
<evidence type="ECO:0000256" key="1">
    <source>
        <dbReference type="ARBA" id="ARBA00007664"/>
    </source>
</evidence>
<sequence>MNVYRLAVTTLALLVTLIGTSALPGAPASAGARPLAALDAGKNRLDAAGRLAGPDVHAWYVDATTGEIVILAADPAAATAFARAAGADPSAVRVEPSAARPAPYADIRGGDGFMVEGKGRCIVGFTVRGGTTGGFLTAGHCGERGDIATTADGTPIGVFEASSYPGDDYAWVSLYPGWNPRGAVAALGTERPIRGANPAPIGASVCQATPIAGWHCGVIQQRNVTVNFPEGVITGLVRTSVCAEPGTSGAPFVSGDQAQGLTVGGSGSCATGGTTYFQPVAEALSALGLTLVTS</sequence>
<keyword evidence="7" id="KW-1015">Disulfide bond</keyword>
<proteinExistence type="inferred from homology"/>
<evidence type="ECO:0000313" key="12">
    <source>
        <dbReference type="Proteomes" id="UP001589568"/>
    </source>
</evidence>
<name>A0ABV5P0C9_9ACTN</name>
<dbReference type="InterPro" id="IPR001254">
    <property type="entry name" value="Trypsin_dom"/>
</dbReference>
<dbReference type="Proteomes" id="UP001589568">
    <property type="component" value="Unassembled WGS sequence"/>
</dbReference>
<keyword evidence="4" id="KW-0378">Hydrolase</keyword>
<dbReference type="CDD" id="cd21112">
    <property type="entry name" value="alphaLP-like"/>
    <property type="match status" value="1"/>
</dbReference>
<gene>
    <name evidence="11" type="ORF">ACFFR3_41600</name>
</gene>
<comment type="similarity">
    <text evidence="1">Belongs to the peptidase S1 family.</text>
</comment>
<dbReference type="InterPro" id="IPR043504">
    <property type="entry name" value="Peptidase_S1_PA_chymotrypsin"/>
</dbReference>
<dbReference type="PRINTS" id="PR00861">
    <property type="entry name" value="ALYTICPTASE"/>
</dbReference>
<feature type="signal peptide" evidence="8">
    <location>
        <begin position="1"/>
        <end position="21"/>
    </location>
</feature>
<organism evidence="11 12">
    <name type="scientific">Nonomuraea salmonea</name>
    <dbReference type="NCBI Taxonomy" id="46181"/>
    <lineage>
        <taxon>Bacteria</taxon>
        <taxon>Bacillati</taxon>
        <taxon>Actinomycetota</taxon>
        <taxon>Actinomycetes</taxon>
        <taxon>Streptosporangiales</taxon>
        <taxon>Streptosporangiaceae</taxon>
        <taxon>Nonomuraea</taxon>
    </lineage>
</organism>
<keyword evidence="6" id="KW-0865">Zymogen</keyword>
<feature type="domain" description="Peptidase S1" evidence="9">
    <location>
        <begin position="121"/>
        <end position="284"/>
    </location>
</feature>
<evidence type="ECO:0000259" key="9">
    <source>
        <dbReference type="Pfam" id="PF00089"/>
    </source>
</evidence>
<evidence type="ECO:0000259" key="10">
    <source>
        <dbReference type="Pfam" id="PF02983"/>
    </source>
</evidence>
<evidence type="ECO:0000256" key="8">
    <source>
        <dbReference type="SAM" id="SignalP"/>
    </source>
</evidence>
<reference evidence="11 12" key="1">
    <citation type="submission" date="2024-09" db="EMBL/GenBank/DDBJ databases">
        <authorList>
            <person name="Sun Q."/>
            <person name="Mori K."/>
        </authorList>
    </citation>
    <scope>NUCLEOTIDE SEQUENCE [LARGE SCALE GENOMIC DNA]</scope>
    <source>
        <strain evidence="11 12">JCM 3324</strain>
    </source>
</reference>
<dbReference type="RefSeq" id="WP_345404442.1">
    <property type="nucleotide sequence ID" value="NZ_BAAAXS010000001.1"/>
</dbReference>
<dbReference type="SUPFAM" id="SSF50494">
    <property type="entry name" value="Trypsin-like serine proteases"/>
    <property type="match status" value="1"/>
</dbReference>
<dbReference type="InterPro" id="IPR009003">
    <property type="entry name" value="Peptidase_S1_PA"/>
</dbReference>
<accession>A0ABV5P0C9</accession>
<dbReference type="Pfam" id="PF00089">
    <property type="entry name" value="Trypsin"/>
    <property type="match status" value="1"/>
</dbReference>
<keyword evidence="2" id="KW-0645">Protease</keyword>
<keyword evidence="12" id="KW-1185">Reference proteome</keyword>
<evidence type="ECO:0000256" key="6">
    <source>
        <dbReference type="ARBA" id="ARBA00023145"/>
    </source>
</evidence>
<feature type="domain" description="Peptidase S1A alpha-lytic prodomain" evidence="10">
    <location>
        <begin position="33"/>
        <end position="88"/>
    </location>
</feature>
<dbReference type="InterPro" id="IPR035070">
    <property type="entry name" value="Streptogrisin_prodomain"/>
</dbReference>
<evidence type="ECO:0000256" key="4">
    <source>
        <dbReference type="ARBA" id="ARBA00022801"/>
    </source>
</evidence>
<evidence type="ECO:0000256" key="7">
    <source>
        <dbReference type="ARBA" id="ARBA00023157"/>
    </source>
</evidence>
<dbReference type="InterPro" id="IPR001316">
    <property type="entry name" value="Pept_S1A_streptogrisin"/>
</dbReference>
<evidence type="ECO:0000256" key="3">
    <source>
        <dbReference type="ARBA" id="ARBA00022729"/>
    </source>
</evidence>
<dbReference type="EMBL" id="JBHMCF010000046">
    <property type="protein sequence ID" value="MFB9476029.1"/>
    <property type="molecule type" value="Genomic_DNA"/>
</dbReference>
<keyword evidence="3 8" id="KW-0732">Signal</keyword>
<dbReference type="Gene3D" id="3.30.300.50">
    <property type="match status" value="1"/>
</dbReference>
<dbReference type="PIRSF" id="PIRSF001134">
    <property type="entry name" value="Streptogrisin"/>
    <property type="match status" value="1"/>
</dbReference>
<evidence type="ECO:0000256" key="2">
    <source>
        <dbReference type="ARBA" id="ARBA00022670"/>
    </source>
</evidence>
<dbReference type="InterPro" id="IPR004236">
    <property type="entry name" value="Pept_S1_alpha_lytic"/>
</dbReference>
<protein>
    <submittedName>
        <fullName evidence="11">S1 family peptidase</fullName>
    </submittedName>
</protein>
<comment type="caution">
    <text evidence="11">The sequence shown here is derived from an EMBL/GenBank/DDBJ whole genome shotgun (WGS) entry which is preliminary data.</text>
</comment>